<name>A0AA51ULB7_9EURY</name>
<dbReference type="RefSeq" id="WP_309311185.1">
    <property type="nucleotide sequence ID" value="NZ_CP133592.1"/>
</dbReference>
<protein>
    <submittedName>
        <fullName evidence="1">Uncharacterized protein</fullName>
    </submittedName>
</protein>
<dbReference type="EMBL" id="CP133592">
    <property type="protein sequence ID" value="WMW25382.1"/>
    <property type="molecule type" value="Genomic_DNA"/>
</dbReference>
<evidence type="ECO:0000313" key="1">
    <source>
        <dbReference type="EMBL" id="WMW25382.1"/>
    </source>
</evidence>
<dbReference type="KEGG" id="mseb:RE474_01280"/>
<evidence type="ECO:0000313" key="2">
    <source>
        <dbReference type="Proteomes" id="UP001182908"/>
    </source>
</evidence>
<accession>A0AA51ULB7</accession>
<reference evidence="1 2" key="1">
    <citation type="submission" date="2023-08" db="EMBL/GenBank/DDBJ databases">
        <title>Methanolobus mangrovi sp. nov. and Methanolobus sediminis sp. nov, two novel methylotrophic methanogens isolated from mangrove sediments in China.</title>
        <authorList>
            <person name="Zhou J."/>
        </authorList>
    </citation>
    <scope>NUCLEOTIDE SEQUENCE [LARGE SCALE GENOMIC DNA]</scope>
    <source>
        <strain evidence="1 2">FTZ6</strain>
    </source>
</reference>
<organism evidence="1 2">
    <name type="scientific">Methanolobus sediminis</name>
    <dbReference type="NCBI Taxonomy" id="3072978"/>
    <lineage>
        <taxon>Archaea</taxon>
        <taxon>Methanobacteriati</taxon>
        <taxon>Methanobacteriota</taxon>
        <taxon>Stenosarchaea group</taxon>
        <taxon>Methanomicrobia</taxon>
        <taxon>Methanosarcinales</taxon>
        <taxon>Methanosarcinaceae</taxon>
        <taxon>Methanolobus</taxon>
    </lineage>
</organism>
<proteinExistence type="predicted"/>
<dbReference type="AlphaFoldDB" id="A0AA51ULB7"/>
<gene>
    <name evidence="1" type="ORF">RE474_01280</name>
</gene>
<dbReference type="GeneID" id="84231307"/>
<keyword evidence="2" id="KW-1185">Reference proteome</keyword>
<dbReference type="Proteomes" id="UP001182908">
    <property type="component" value="Chromosome"/>
</dbReference>
<sequence>MSGIIDHFTKRTVGMQIIELLNDNGPMRFSDFKKAMGNPSDIIITRELKKLWQMEPPLINKSSDKTYSLNEKHPEIDDLLRAFNIVPSNKAIIPVLSITDPDNDLTIGVAVTTSPTKYLDSCLCTIAASDGFTEFMGAMYHDFVLAKVHAVIINMIETGELQKTDVFTDDGTIIDDSETVQNIWNEIVTDGLEIHIVPDKKGIWKKALRPHTEKQKKQMEEINRLFVKKNE</sequence>